<sequence length="131" mass="15030">MECKCLDSDILIDFLRGKEKAVRYIEIIKNNFRIVTTVVNAFELYYAAYKYNRDIEKIDEFMQSIEILPFTLTEAKKAAEIEAKLESEGEMIGLKDVLISSIAISNSCNIVTGNVKHFSKILGVKVENWRE</sequence>
<evidence type="ECO:0000259" key="7">
    <source>
        <dbReference type="Pfam" id="PF01850"/>
    </source>
</evidence>
<evidence type="ECO:0000256" key="3">
    <source>
        <dbReference type="ARBA" id="ARBA00022723"/>
    </source>
</evidence>
<feature type="domain" description="PIN" evidence="7">
    <location>
        <begin position="5"/>
        <end position="116"/>
    </location>
</feature>
<evidence type="ECO:0000256" key="4">
    <source>
        <dbReference type="ARBA" id="ARBA00022801"/>
    </source>
</evidence>
<accession>C3N1X2</accession>
<dbReference type="GO" id="GO:0046872">
    <property type="term" value="F:metal ion binding"/>
    <property type="evidence" value="ECO:0007669"/>
    <property type="project" value="UniProtKB-KW"/>
</dbReference>
<dbReference type="PANTHER" id="PTHR33653:SF1">
    <property type="entry name" value="RIBONUCLEASE VAPC2"/>
    <property type="match status" value="1"/>
</dbReference>
<dbReference type="RefSeq" id="WP_012718389.1">
    <property type="nucleotide sequence ID" value="NC_012632.1"/>
</dbReference>
<reference evidence="8 9" key="1">
    <citation type="journal article" date="2009" name="Proc. Natl. Acad. Sci. U.S.A.">
        <title>Biogeography of the Sulfolobus islandicus pan-genome.</title>
        <authorList>
            <person name="Reno M.L."/>
            <person name="Held N.L."/>
            <person name="Fields C.J."/>
            <person name="Burke P.V."/>
            <person name="Whitaker R.J."/>
        </authorList>
    </citation>
    <scope>NUCLEOTIDE SEQUENCE [LARGE SCALE GENOMIC DNA]</scope>
    <source>
        <strain evidence="8 9">M.16.27</strain>
    </source>
</reference>
<dbReference type="GO" id="GO:0004518">
    <property type="term" value="F:nuclease activity"/>
    <property type="evidence" value="ECO:0007669"/>
    <property type="project" value="UniProtKB-KW"/>
</dbReference>
<dbReference type="CDD" id="cd09881">
    <property type="entry name" value="PIN_VapC4-5_FitB-like"/>
    <property type="match status" value="1"/>
</dbReference>
<gene>
    <name evidence="8" type="ordered locus">M1627_0366</name>
</gene>
<dbReference type="GO" id="GO:0016787">
    <property type="term" value="F:hydrolase activity"/>
    <property type="evidence" value="ECO:0007669"/>
    <property type="project" value="UniProtKB-KW"/>
</dbReference>
<comment type="cofactor">
    <cofactor evidence="1">
        <name>Mg(2+)</name>
        <dbReference type="ChEBI" id="CHEBI:18420"/>
    </cofactor>
</comment>
<evidence type="ECO:0000313" key="8">
    <source>
        <dbReference type="EMBL" id="ACP54382.1"/>
    </source>
</evidence>
<evidence type="ECO:0000313" key="9">
    <source>
        <dbReference type="Proteomes" id="UP000002307"/>
    </source>
</evidence>
<keyword evidence="3" id="KW-0479">Metal-binding</keyword>
<dbReference type="Gene3D" id="3.40.50.1010">
    <property type="entry name" value="5'-nuclease"/>
    <property type="match status" value="1"/>
</dbReference>
<evidence type="ECO:0000256" key="2">
    <source>
        <dbReference type="ARBA" id="ARBA00022722"/>
    </source>
</evidence>
<evidence type="ECO:0000256" key="5">
    <source>
        <dbReference type="ARBA" id="ARBA00022842"/>
    </source>
</evidence>
<proteinExistence type="inferred from homology"/>
<organism evidence="8 9">
    <name type="scientific">Saccharolobus islandicus (strain M.16.27)</name>
    <name type="common">Sulfolobus islandicus</name>
    <dbReference type="NCBI Taxonomy" id="427318"/>
    <lineage>
        <taxon>Archaea</taxon>
        <taxon>Thermoproteota</taxon>
        <taxon>Thermoprotei</taxon>
        <taxon>Sulfolobales</taxon>
        <taxon>Sulfolobaceae</taxon>
        <taxon>Saccharolobus</taxon>
    </lineage>
</organism>
<evidence type="ECO:0000256" key="6">
    <source>
        <dbReference type="ARBA" id="ARBA00038093"/>
    </source>
</evidence>
<dbReference type="Proteomes" id="UP000002307">
    <property type="component" value="Chromosome"/>
</dbReference>
<keyword evidence="4" id="KW-0378">Hydrolase</keyword>
<dbReference type="HOGENOM" id="CLU_118482_3_2_2"/>
<name>C3N1X2_SACI3</name>
<dbReference type="Pfam" id="PF01850">
    <property type="entry name" value="PIN"/>
    <property type="match status" value="1"/>
</dbReference>
<protein>
    <submittedName>
        <fullName evidence="8">PilT protein domain protein</fullName>
    </submittedName>
</protein>
<dbReference type="AlphaFoldDB" id="C3N1X2"/>
<dbReference type="SUPFAM" id="SSF88723">
    <property type="entry name" value="PIN domain-like"/>
    <property type="match status" value="1"/>
</dbReference>
<comment type="similarity">
    <text evidence="6">Belongs to the PINc/VapC protein family.</text>
</comment>
<evidence type="ECO:0000256" key="1">
    <source>
        <dbReference type="ARBA" id="ARBA00001946"/>
    </source>
</evidence>
<dbReference type="PANTHER" id="PTHR33653">
    <property type="entry name" value="RIBONUCLEASE VAPC2"/>
    <property type="match status" value="1"/>
</dbReference>
<dbReference type="KEGG" id="sim:M1627_0366"/>
<keyword evidence="2" id="KW-0540">Nuclease</keyword>
<dbReference type="InterPro" id="IPR050556">
    <property type="entry name" value="Type_II_TA_system_RNase"/>
</dbReference>
<dbReference type="GeneID" id="84057893"/>
<dbReference type="EMBL" id="CP001401">
    <property type="protein sequence ID" value="ACP54382.1"/>
    <property type="molecule type" value="Genomic_DNA"/>
</dbReference>
<keyword evidence="5" id="KW-0460">Magnesium</keyword>
<dbReference type="InterPro" id="IPR029060">
    <property type="entry name" value="PIN-like_dom_sf"/>
</dbReference>
<dbReference type="InterPro" id="IPR002716">
    <property type="entry name" value="PIN_dom"/>
</dbReference>